<feature type="region of interest" description="Disordered" evidence="1">
    <location>
        <begin position="434"/>
        <end position="782"/>
    </location>
</feature>
<feature type="compositionally biased region" description="Polar residues" evidence="1">
    <location>
        <begin position="967"/>
        <end position="977"/>
    </location>
</feature>
<evidence type="ECO:0000256" key="1">
    <source>
        <dbReference type="SAM" id="MobiDB-lite"/>
    </source>
</evidence>
<feature type="compositionally biased region" description="Basic and acidic residues" evidence="1">
    <location>
        <begin position="558"/>
        <end position="567"/>
    </location>
</feature>
<accession>A0AAI8YVG3</accession>
<name>A0AAI8YVG3_9PEZI</name>
<feature type="compositionally biased region" description="Polar residues" evidence="1">
    <location>
        <begin position="143"/>
        <end position="158"/>
    </location>
</feature>
<feature type="region of interest" description="Disordered" evidence="1">
    <location>
        <begin position="359"/>
        <end position="394"/>
    </location>
</feature>
<feature type="region of interest" description="Disordered" evidence="1">
    <location>
        <begin position="77"/>
        <end position="100"/>
    </location>
</feature>
<feature type="compositionally biased region" description="Basic and acidic residues" evidence="1">
    <location>
        <begin position="530"/>
        <end position="539"/>
    </location>
</feature>
<dbReference type="EMBL" id="CAVMBE010000012">
    <property type="protein sequence ID" value="CAK3919221.1"/>
    <property type="molecule type" value="Genomic_DNA"/>
</dbReference>
<dbReference type="AlphaFoldDB" id="A0AAI8YVG3"/>
<comment type="caution">
    <text evidence="3">The sequence shown here is derived from an EMBL/GenBank/DDBJ whole genome shotgun (WGS) entry which is preliminary data.</text>
</comment>
<feature type="compositionally biased region" description="Low complexity" evidence="1">
    <location>
        <begin position="509"/>
        <end position="522"/>
    </location>
</feature>
<proteinExistence type="predicted"/>
<feature type="compositionally biased region" description="Basic and acidic residues" evidence="1">
    <location>
        <begin position="720"/>
        <end position="742"/>
    </location>
</feature>
<evidence type="ECO:0000313" key="4">
    <source>
        <dbReference type="Proteomes" id="UP001296104"/>
    </source>
</evidence>
<dbReference type="Pfam" id="PF23257">
    <property type="entry name" value="DUF7071"/>
    <property type="match status" value="1"/>
</dbReference>
<feature type="compositionally biased region" description="Polar residues" evidence="1">
    <location>
        <begin position="743"/>
        <end position="775"/>
    </location>
</feature>
<evidence type="ECO:0000313" key="3">
    <source>
        <dbReference type="EMBL" id="CAK3919221.1"/>
    </source>
</evidence>
<feature type="domain" description="DUF7071" evidence="2">
    <location>
        <begin position="790"/>
        <end position="848"/>
    </location>
</feature>
<feature type="compositionally biased region" description="Basic and acidic residues" evidence="1">
    <location>
        <begin position="459"/>
        <end position="484"/>
    </location>
</feature>
<feature type="region of interest" description="Disordered" evidence="1">
    <location>
        <begin position="138"/>
        <end position="175"/>
    </location>
</feature>
<dbReference type="InterPro" id="IPR055499">
    <property type="entry name" value="DUF7071"/>
</dbReference>
<feature type="region of interest" description="Disordered" evidence="1">
    <location>
        <begin position="231"/>
        <end position="299"/>
    </location>
</feature>
<sequence>MKGDRDLVGIERSLGLRSVRGISRQANKDAPPIRSLLEGIRIIAQAYVTRSNGEIRSSQVLKDDAHDLLEQYGPDIWPGPEHERPPWLEEPSTTNFDGKYPQHRYYTDPADREFLNNTFYQLVVEKCCNYHDNQLQKHRRSSAKNTAGQDTHSASGTPRQGEYADEAESESEYLTAHAPPAWPAVNDPVARRVLSSAPPPAISPPSHHASELAPHGLPSVYVFGSNGHPAADTMSPAVKEMSPIPRQPRPSPPVDSHVHEDSYQVPEQDRDGDEVMPDSSARNGSVSGDEENEDYLGAYKRKRTGSIESDRVSKRSRIGSVSDERASLIVTLKANPDELLRISKRSRKTLYNNNFLDYYTRDSSPEETSSRRSVRSLRSERQSTIHSTPGPELRPKQVIQVQQYKDRRGKWYEVDTEIRPDWAVEERTVTREIPQERRRSAWVKRHGPISPNSVNAASEKARSDDLLFRGQADHAPRSGDKMPDLDEASTENEPSVNGRKGSHAGTEDLPSSGKSGLLSPSKSPGPFPPKRPDVQDNARHLPSVFGDQHRQGSIAENTSRDGTERDMAPPPLTGPTAVPFTSTATEGPRETSSSPVEAGADFPSREAHTITNTSPDQRAAASEPPARFVVPDRPSRPTSRSDAGPQLLQHVFKARGSEPLPGLKSRVMGGSENSVPPLSIIRARDPEEDERAQARLGAFRPSAGDGQFIHFTLPQQGKENGARREEDRPQARSPPRKPDEQQLKASATPEMTSSETFPASITQPQQPKRSIQPASLTGVPPAPPNYATPKALVEEVLGGMAVYPTVQYMLTTFPTLSKIELQNLKRIVSHDQSARNDWRALQRYLRAEIMYGPLDTVDFGILQSYVYNPNAGPPPPELQSLFSKQGGPTRSLPSNSTGTPRQQPAVPTPPIETKSATTMKHEVIRPLTIQSVAPIPSTRPPPPLPAPVSVPSQPAEATKSEPPESKGNLTSSAEDESLSNTFIEINWGHPTYEFGDHAELRDFKNCRTAAEFFGRIEAKIPDELVQDGKIIREIRIKAVSELKGAMGRMPRFLRDDGGVRAGWRQLMKILRAQPVGTEAELEFSIIWGER</sequence>
<protein>
    <recommendedName>
        <fullName evidence="2">DUF7071 domain-containing protein</fullName>
    </recommendedName>
</protein>
<feature type="region of interest" description="Disordered" evidence="1">
    <location>
        <begin position="872"/>
        <end position="977"/>
    </location>
</feature>
<reference evidence="3" key="1">
    <citation type="submission" date="2023-11" db="EMBL/GenBank/DDBJ databases">
        <authorList>
            <person name="Alioto T."/>
            <person name="Alioto T."/>
            <person name="Gomez Garrido J."/>
        </authorList>
    </citation>
    <scope>NUCLEOTIDE SEQUENCE</scope>
</reference>
<feature type="compositionally biased region" description="Basic and acidic residues" evidence="1">
    <location>
        <begin position="359"/>
        <end position="370"/>
    </location>
</feature>
<organism evidence="3 4">
    <name type="scientific">Lecanosticta acicola</name>
    <dbReference type="NCBI Taxonomy" id="111012"/>
    <lineage>
        <taxon>Eukaryota</taxon>
        <taxon>Fungi</taxon>
        <taxon>Dikarya</taxon>
        <taxon>Ascomycota</taxon>
        <taxon>Pezizomycotina</taxon>
        <taxon>Dothideomycetes</taxon>
        <taxon>Dothideomycetidae</taxon>
        <taxon>Mycosphaerellales</taxon>
        <taxon>Mycosphaerellaceae</taxon>
        <taxon>Lecanosticta</taxon>
    </lineage>
</organism>
<gene>
    <name evidence="3" type="ORF">LECACI_7A002748</name>
</gene>
<evidence type="ECO:0000259" key="2">
    <source>
        <dbReference type="Pfam" id="PF23257"/>
    </source>
</evidence>
<feature type="compositionally biased region" description="Polar residues" evidence="1">
    <location>
        <begin position="579"/>
        <end position="595"/>
    </location>
</feature>
<feature type="compositionally biased region" description="Polar residues" evidence="1">
    <location>
        <begin position="880"/>
        <end position="902"/>
    </location>
</feature>
<keyword evidence="4" id="KW-1185">Reference proteome</keyword>
<feature type="compositionally biased region" description="Pro residues" evidence="1">
    <location>
        <begin position="937"/>
        <end position="948"/>
    </location>
</feature>
<dbReference type="Proteomes" id="UP001296104">
    <property type="component" value="Unassembled WGS sequence"/>
</dbReference>